<name>A0A0E9VX40_ANGAN</name>
<organism evidence="1">
    <name type="scientific">Anguilla anguilla</name>
    <name type="common">European freshwater eel</name>
    <name type="synonym">Muraena anguilla</name>
    <dbReference type="NCBI Taxonomy" id="7936"/>
    <lineage>
        <taxon>Eukaryota</taxon>
        <taxon>Metazoa</taxon>
        <taxon>Chordata</taxon>
        <taxon>Craniata</taxon>
        <taxon>Vertebrata</taxon>
        <taxon>Euteleostomi</taxon>
        <taxon>Actinopterygii</taxon>
        <taxon>Neopterygii</taxon>
        <taxon>Teleostei</taxon>
        <taxon>Anguilliformes</taxon>
        <taxon>Anguillidae</taxon>
        <taxon>Anguilla</taxon>
    </lineage>
</organism>
<proteinExistence type="predicted"/>
<dbReference type="AlphaFoldDB" id="A0A0E9VX40"/>
<reference evidence="1" key="1">
    <citation type="submission" date="2014-11" db="EMBL/GenBank/DDBJ databases">
        <authorList>
            <person name="Amaro Gonzalez C."/>
        </authorList>
    </citation>
    <scope>NUCLEOTIDE SEQUENCE</scope>
</reference>
<evidence type="ECO:0000313" key="1">
    <source>
        <dbReference type="EMBL" id="JAH82647.1"/>
    </source>
</evidence>
<protein>
    <submittedName>
        <fullName evidence="1">Uncharacterized protein</fullName>
    </submittedName>
</protein>
<reference evidence="1" key="2">
    <citation type="journal article" date="2015" name="Fish Shellfish Immunol.">
        <title>Early steps in the European eel (Anguilla anguilla)-Vibrio vulnificus interaction in the gills: Role of the RtxA13 toxin.</title>
        <authorList>
            <person name="Callol A."/>
            <person name="Pajuelo D."/>
            <person name="Ebbesson L."/>
            <person name="Teles M."/>
            <person name="MacKenzie S."/>
            <person name="Amaro C."/>
        </authorList>
    </citation>
    <scope>NUCLEOTIDE SEQUENCE</scope>
</reference>
<accession>A0A0E9VX40</accession>
<dbReference type="EMBL" id="GBXM01025930">
    <property type="protein sequence ID" value="JAH82647.1"/>
    <property type="molecule type" value="Transcribed_RNA"/>
</dbReference>
<sequence>MVNSICLALRIGPVASHLASGILVTLFLVPSVFSTTTILCSEFTK</sequence>